<organism evidence="2 4">
    <name type="scientific">Pseudomonas extremaustralis</name>
    <dbReference type="NCBI Taxonomy" id="359110"/>
    <lineage>
        <taxon>Bacteria</taxon>
        <taxon>Pseudomonadati</taxon>
        <taxon>Pseudomonadota</taxon>
        <taxon>Gammaproteobacteria</taxon>
        <taxon>Pseudomonadales</taxon>
        <taxon>Pseudomonadaceae</taxon>
        <taxon>Pseudomonas</taxon>
    </lineage>
</organism>
<sequence length="65" mass="7449">MDTGSAFRDHLQSSPAACAFRKSWNGEAYIRYSGLGLTIHRQHDPESYPYAFSFEDFTAEDWELA</sequence>
<reference evidence="2 4" key="2">
    <citation type="submission" date="2019-06" db="EMBL/GenBank/DDBJ databases">
        <title>Pseudomonas bimorpha sp. nov. isolated from bovine raw milk and skim milk concentrate.</title>
        <authorList>
            <person name="Hofmann K."/>
            <person name="Huptas C."/>
            <person name="Doll E."/>
            <person name="Scherer S."/>
            <person name="Wenning M."/>
        </authorList>
    </citation>
    <scope>NUCLEOTIDE SEQUENCE [LARGE SCALE GENOMIC DNA]</scope>
    <source>
        <strain evidence="2 4">DSM 17835</strain>
    </source>
</reference>
<evidence type="ECO:0000313" key="2">
    <source>
        <dbReference type="EMBL" id="TWS01508.1"/>
    </source>
</evidence>
<evidence type="ECO:0000313" key="3">
    <source>
        <dbReference type="Proteomes" id="UP000182858"/>
    </source>
</evidence>
<proteinExistence type="predicted"/>
<name>A0A5C5Q7P9_9PSED</name>
<dbReference type="AlphaFoldDB" id="A0A5C5Q7P9"/>
<evidence type="ECO:0000313" key="4">
    <source>
        <dbReference type="Proteomes" id="UP000317951"/>
    </source>
</evidence>
<dbReference type="RefSeq" id="WP_042947878.1">
    <property type="nucleotide sequence ID" value="NZ_LT629689.1"/>
</dbReference>
<keyword evidence="3" id="KW-1185">Reference proteome</keyword>
<dbReference type="Proteomes" id="UP000317951">
    <property type="component" value="Unassembled WGS sequence"/>
</dbReference>
<protein>
    <submittedName>
        <fullName evidence="2">Uncharacterized protein</fullName>
    </submittedName>
</protein>
<dbReference type="EMBL" id="VFET01000027">
    <property type="protein sequence ID" value="TWS01508.1"/>
    <property type="molecule type" value="Genomic_DNA"/>
</dbReference>
<accession>A0A5C5Q7P9</accession>
<dbReference type="Proteomes" id="UP000182858">
    <property type="component" value="Chromosome I"/>
</dbReference>
<dbReference type="EMBL" id="LT629689">
    <property type="protein sequence ID" value="SDG46098.1"/>
    <property type="molecule type" value="Genomic_DNA"/>
</dbReference>
<gene>
    <name evidence="2" type="ORF">FIV36_24935</name>
    <name evidence="1" type="ORF">SAMN05216591_6154</name>
</gene>
<evidence type="ECO:0000313" key="1">
    <source>
        <dbReference type="EMBL" id="SDG46098.1"/>
    </source>
</evidence>
<reference evidence="1 3" key="1">
    <citation type="submission" date="2016-10" db="EMBL/GenBank/DDBJ databases">
        <authorList>
            <person name="Varghese N."/>
            <person name="Submissions S."/>
        </authorList>
    </citation>
    <scope>NUCLEOTIDE SEQUENCE [LARGE SCALE GENOMIC DNA]</scope>
    <source>
        <strain evidence="1 3">DSM 17835</strain>
    </source>
</reference>
<dbReference type="GeneID" id="78557435"/>